<dbReference type="PANTHER" id="PTHR42720">
    <property type="entry name" value="GLYCEROL-3-PHOSPHATE DEHYDROGENASE"/>
    <property type="match status" value="1"/>
</dbReference>
<dbReference type="RefSeq" id="WP_206708592.1">
    <property type="nucleotide sequence ID" value="NZ_CP059066.1"/>
</dbReference>
<organism evidence="2 3">
    <name type="scientific">Koleobacter methoxysyntrophicus</name>
    <dbReference type="NCBI Taxonomy" id="2751313"/>
    <lineage>
        <taxon>Bacteria</taxon>
        <taxon>Bacillati</taxon>
        <taxon>Bacillota</taxon>
        <taxon>Clostridia</taxon>
        <taxon>Koleobacterales</taxon>
        <taxon>Koleobacteraceae</taxon>
        <taxon>Koleobacter</taxon>
    </lineage>
</organism>
<dbReference type="KEGG" id="kme:H0A61_00700"/>
<dbReference type="InterPro" id="IPR007419">
    <property type="entry name" value="BFD-like_2Fe2S-bd_dom"/>
</dbReference>
<reference evidence="2" key="1">
    <citation type="submission" date="2020-07" db="EMBL/GenBank/DDBJ databases">
        <title>Koleobacter methoxysyntrophicus gen. nov., sp. nov., a novel anaerobic bacterium isolated from deep subsurface oil field and proposal of Koleobacterales ord. nov. in the phylum Firmicutes.</title>
        <authorList>
            <person name="Sakamoto S."/>
            <person name="Tamaki H."/>
        </authorList>
    </citation>
    <scope>NUCLEOTIDE SEQUENCE</scope>
    <source>
        <strain evidence="2">NRmbB1</strain>
    </source>
</reference>
<dbReference type="EC" id="1.4.99.5" evidence="2"/>
<keyword evidence="3" id="KW-1185">Reference proteome</keyword>
<dbReference type="CDD" id="cd19946">
    <property type="entry name" value="GlpA-like_Fer2_BFD-like"/>
    <property type="match status" value="1"/>
</dbReference>
<dbReference type="GO" id="GO:0050622">
    <property type="term" value="F:glycine dehydrogenase (cyanide-forming) activity"/>
    <property type="evidence" value="ECO:0007669"/>
    <property type="project" value="UniProtKB-EC"/>
</dbReference>
<keyword evidence="2" id="KW-0560">Oxidoreductase</keyword>
<evidence type="ECO:0000313" key="2">
    <source>
        <dbReference type="EMBL" id="QSQ08378.1"/>
    </source>
</evidence>
<dbReference type="PANTHER" id="PTHR42720:SF1">
    <property type="entry name" value="GLYCEROL 3-PHOSPHATE OXIDASE"/>
    <property type="match status" value="1"/>
</dbReference>
<accession>A0A8A0RL93</accession>
<dbReference type="Proteomes" id="UP000662904">
    <property type="component" value="Chromosome"/>
</dbReference>
<sequence length="91" mass="10366">MLEKKPVYICRCQEVTEEEIKKAIEDGARTIKGIKNRTHATMGLCQGRTCRRLIERMLAHYTDVSELKPGIRPPVRTIKIAEIVEGDGENE</sequence>
<dbReference type="InterPro" id="IPR041854">
    <property type="entry name" value="BFD-like_2Fe2S-bd_dom_sf"/>
</dbReference>
<evidence type="ECO:0000313" key="3">
    <source>
        <dbReference type="Proteomes" id="UP000662904"/>
    </source>
</evidence>
<dbReference type="Gene3D" id="1.10.10.1100">
    <property type="entry name" value="BFD-like [2Fe-2S]-binding domain"/>
    <property type="match status" value="1"/>
</dbReference>
<evidence type="ECO:0000259" key="1">
    <source>
        <dbReference type="Pfam" id="PF04324"/>
    </source>
</evidence>
<dbReference type="AlphaFoldDB" id="A0A8A0RL93"/>
<protein>
    <submittedName>
        <fullName evidence="2">Hydrogen cyanide synthase subunit HcnB</fullName>
        <ecNumber evidence="2">1.4.99.5</ecNumber>
    </submittedName>
</protein>
<gene>
    <name evidence="2" type="primary">hcnB_4</name>
    <name evidence="2" type="ORF">H0A61_00700</name>
</gene>
<dbReference type="InterPro" id="IPR052745">
    <property type="entry name" value="G3P_Oxidase/Oxidoreductase"/>
</dbReference>
<name>A0A8A0RL93_9FIRM</name>
<proteinExistence type="predicted"/>
<feature type="domain" description="BFD-like [2Fe-2S]-binding" evidence="1">
    <location>
        <begin position="8"/>
        <end position="59"/>
    </location>
</feature>
<dbReference type="EMBL" id="CP059066">
    <property type="protein sequence ID" value="QSQ08378.1"/>
    <property type="molecule type" value="Genomic_DNA"/>
</dbReference>
<dbReference type="Pfam" id="PF04324">
    <property type="entry name" value="Fer2_BFD"/>
    <property type="match status" value="1"/>
</dbReference>